<proteinExistence type="predicted"/>
<name>A0ABN9SEV7_9DINO</name>
<gene>
    <name evidence="1" type="ORF">PCOR1329_LOCUS29194</name>
</gene>
<dbReference type="Proteomes" id="UP001189429">
    <property type="component" value="Unassembled WGS sequence"/>
</dbReference>
<organism evidence="1 2">
    <name type="scientific">Prorocentrum cordatum</name>
    <dbReference type="NCBI Taxonomy" id="2364126"/>
    <lineage>
        <taxon>Eukaryota</taxon>
        <taxon>Sar</taxon>
        <taxon>Alveolata</taxon>
        <taxon>Dinophyceae</taxon>
        <taxon>Prorocentrales</taxon>
        <taxon>Prorocentraceae</taxon>
        <taxon>Prorocentrum</taxon>
    </lineage>
</organism>
<comment type="caution">
    <text evidence="1">The sequence shown here is derived from an EMBL/GenBank/DDBJ whole genome shotgun (WGS) entry which is preliminary data.</text>
</comment>
<keyword evidence="2" id="KW-1185">Reference proteome</keyword>
<dbReference type="EMBL" id="CAUYUJ010010956">
    <property type="protein sequence ID" value="CAK0830583.1"/>
    <property type="molecule type" value="Genomic_DNA"/>
</dbReference>
<evidence type="ECO:0000313" key="1">
    <source>
        <dbReference type="EMBL" id="CAK0830583.1"/>
    </source>
</evidence>
<evidence type="ECO:0008006" key="3">
    <source>
        <dbReference type="Google" id="ProtNLM"/>
    </source>
</evidence>
<protein>
    <recommendedName>
        <fullName evidence="3">RanBP2-type domain-containing protein</fullName>
    </recommendedName>
</protein>
<accession>A0ABN9SEV7</accession>
<sequence length="105" mass="12759">MAQKWKCAACYSVNDKTDYHCRNRRCSMNYQTNNQRLKEEEQRRAEREKNTNMAKDLISKTMMCTNEFAHRHPQFSPPPIARDMQRYKDMIYKQTMEVAEFPFYC</sequence>
<reference evidence="1" key="1">
    <citation type="submission" date="2023-10" db="EMBL/GenBank/DDBJ databases">
        <authorList>
            <person name="Chen Y."/>
            <person name="Shah S."/>
            <person name="Dougan E. K."/>
            <person name="Thang M."/>
            <person name="Chan C."/>
        </authorList>
    </citation>
    <scope>NUCLEOTIDE SEQUENCE [LARGE SCALE GENOMIC DNA]</scope>
</reference>
<evidence type="ECO:0000313" key="2">
    <source>
        <dbReference type="Proteomes" id="UP001189429"/>
    </source>
</evidence>